<evidence type="ECO:0000313" key="3">
    <source>
        <dbReference type="Proteomes" id="UP000078410"/>
    </source>
</evidence>
<evidence type="ECO:0000313" key="2">
    <source>
        <dbReference type="EMBL" id="OAT33754.1"/>
    </source>
</evidence>
<gene>
    <name evidence="2" type="ORF">M975_0289</name>
</gene>
<keyword evidence="3" id="KW-1185">Reference proteome</keyword>
<dbReference type="PATRIC" id="fig|1354251.4.peg.295"/>
<feature type="signal peptide" evidence="1">
    <location>
        <begin position="1"/>
        <end position="22"/>
    </location>
</feature>
<accession>A0A1B7IUW1</accession>
<evidence type="ECO:0000256" key="1">
    <source>
        <dbReference type="SAM" id="SignalP"/>
    </source>
</evidence>
<sequence>MKKLTLTLLSGTLLFASAGAFAENPATSTSTMQAEKEQLNNPGHIIDDCRAPGTEVNKEGCKAGHEMRKEHKGNVKMLEKGGTTDDVMQKDVQKTN</sequence>
<name>A0A1B7IUW1_9ENTR</name>
<dbReference type="AlphaFoldDB" id="A0A1B7IUW1"/>
<proteinExistence type="predicted"/>
<dbReference type="Proteomes" id="UP000078410">
    <property type="component" value="Unassembled WGS sequence"/>
</dbReference>
<comment type="caution">
    <text evidence="2">The sequence shown here is derived from an EMBL/GenBank/DDBJ whole genome shotgun (WGS) entry which is preliminary data.</text>
</comment>
<dbReference type="EMBL" id="LXER01000006">
    <property type="protein sequence ID" value="OAT33754.1"/>
    <property type="molecule type" value="Genomic_DNA"/>
</dbReference>
<feature type="chain" id="PRO_5008594441" description="Secreted protein" evidence="1">
    <location>
        <begin position="23"/>
        <end position="96"/>
    </location>
</feature>
<evidence type="ECO:0008006" key="4">
    <source>
        <dbReference type="Google" id="ProtNLM"/>
    </source>
</evidence>
<keyword evidence="1" id="KW-0732">Signal</keyword>
<reference evidence="2 3" key="1">
    <citation type="submission" date="2016-04" db="EMBL/GenBank/DDBJ databases">
        <title>ATOL: Assembling a taxonomically balanced genome-scale reconstruction of the evolutionary history of the Enterobacteriaceae.</title>
        <authorList>
            <person name="Plunkett G.III."/>
            <person name="Neeno-Eckwall E.C."/>
            <person name="Glasner J.D."/>
            <person name="Perna N.T."/>
        </authorList>
    </citation>
    <scope>NUCLEOTIDE SEQUENCE [LARGE SCALE GENOMIC DNA]</scope>
    <source>
        <strain evidence="2 3">ATCC 51605</strain>
    </source>
</reference>
<organism evidence="2 3">
    <name type="scientific">Buttiauxella brennerae ATCC 51605</name>
    <dbReference type="NCBI Taxonomy" id="1354251"/>
    <lineage>
        <taxon>Bacteria</taxon>
        <taxon>Pseudomonadati</taxon>
        <taxon>Pseudomonadota</taxon>
        <taxon>Gammaproteobacteria</taxon>
        <taxon>Enterobacterales</taxon>
        <taxon>Enterobacteriaceae</taxon>
        <taxon>Buttiauxella</taxon>
    </lineage>
</organism>
<protein>
    <recommendedName>
        <fullName evidence="4">Secreted protein</fullName>
    </recommendedName>
</protein>
<dbReference type="RefSeq" id="WP_064556922.1">
    <property type="nucleotide sequence ID" value="NZ_LXER01000006.1"/>
</dbReference>
<dbReference type="OrthoDB" id="6630212at2"/>